<gene>
    <name evidence="1" type="ORF">BV22DRAFT_1060927</name>
</gene>
<proteinExistence type="predicted"/>
<keyword evidence="2" id="KW-1185">Reference proteome</keyword>
<organism evidence="1 2">
    <name type="scientific">Leucogyrophana mollusca</name>
    <dbReference type="NCBI Taxonomy" id="85980"/>
    <lineage>
        <taxon>Eukaryota</taxon>
        <taxon>Fungi</taxon>
        <taxon>Dikarya</taxon>
        <taxon>Basidiomycota</taxon>
        <taxon>Agaricomycotina</taxon>
        <taxon>Agaricomycetes</taxon>
        <taxon>Agaricomycetidae</taxon>
        <taxon>Boletales</taxon>
        <taxon>Boletales incertae sedis</taxon>
        <taxon>Leucogyrophana</taxon>
    </lineage>
</organism>
<protein>
    <submittedName>
        <fullName evidence="1">Uncharacterized protein</fullName>
    </submittedName>
</protein>
<dbReference type="Proteomes" id="UP000790709">
    <property type="component" value="Unassembled WGS sequence"/>
</dbReference>
<reference evidence="1" key="1">
    <citation type="journal article" date="2021" name="New Phytol.">
        <title>Evolutionary innovations through gain and loss of genes in the ectomycorrhizal Boletales.</title>
        <authorList>
            <person name="Wu G."/>
            <person name="Miyauchi S."/>
            <person name="Morin E."/>
            <person name="Kuo A."/>
            <person name="Drula E."/>
            <person name="Varga T."/>
            <person name="Kohler A."/>
            <person name="Feng B."/>
            <person name="Cao Y."/>
            <person name="Lipzen A."/>
            <person name="Daum C."/>
            <person name="Hundley H."/>
            <person name="Pangilinan J."/>
            <person name="Johnson J."/>
            <person name="Barry K."/>
            <person name="LaButti K."/>
            <person name="Ng V."/>
            <person name="Ahrendt S."/>
            <person name="Min B."/>
            <person name="Choi I.G."/>
            <person name="Park H."/>
            <person name="Plett J.M."/>
            <person name="Magnuson J."/>
            <person name="Spatafora J.W."/>
            <person name="Nagy L.G."/>
            <person name="Henrissat B."/>
            <person name="Grigoriev I.V."/>
            <person name="Yang Z.L."/>
            <person name="Xu J."/>
            <person name="Martin F.M."/>
        </authorList>
    </citation>
    <scope>NUCLEOTIDE SEQUENCE</scope>
    <source>
        <strain evidence="1">KUC20120723A-06</strain>
    </source>
</reference>
<sequence length="382" mass="42569">MSYQQCYPSDWTLLVLSPTFDTPSDAPIALGYALSLVFFGILFVQAFIYHTRFPEDQPWIKAYVWSVVFLEWLSCAFGLYGLWMGSEMHCLSCIPFALPNLNVVGGTDGNPTVAIVKAAQWSWIATAVLTGLISFMVHGFFCWRIRVIGKHIYVPIFVMAVRMKCYCIVDCSLSMIHLWQISLAQFALIVIAGNGPLVNESMYRYLWLGGSFICDIVITFETTRLLFRRKSEPGFRETRSLVLKLVKLTIETGMVTTIAILLEFLLAWFLGPTDHLAVYFSISRLYANCLLATLNARLVISKDSTHVQQVSTALFVAPNVSVASERLDLSIRRRNAVVAPSSDIDIDTPSFHLSTEVLDLSGAECAEGSYKNVSSSVFSLAG</sequence>
<comment type="caution">
    <text evidence="1">The sequence shown here is derived from an EMBL/GenBank/DDBJ whole genome shotgun (WGS) entry which is preliminary data.</text>
</comment>
<accession>A0ACB8BPL9</accession>
<evidence type="ECO:0000313" key="1">
    <source>
        <dbReference type="EMBL" id="KAH7927446.1"/>
    </source>
</evidence>
<name>A0ACB8BPL9_9AGAM</name>
<evidence type="ECO:0000313" key="2">
    <source>
        <dbReference type="Proteomes" id="UP000790709"/>
    </source>
</evidence>
<dbReference type="EMBL" id="MU266366">
    <property type="protein sequence ID" value="KAH7927446.1"/>
    <property type="molecule type" value="Genomic_DNA"/>
</dbReference>